<evidence type="ECO:0000313" key="3">
    <source>
        <dbReference type="EMBL" id="MBO8429000.1"/>
    </source>
</evidence>
<feature type="domain" description="Putative carbohydrate metabolism" evidence="2">
    <location>
        <begin position="295"/>
        <end position="513"/>
    </location>
</feature>
<dbReference type="Gene3D" id="2.60.40.2340">
    <property type="match status" value="1"/>
</dbReference>
<sequence length="516" mass="56072">MNFKIAALLSVSLAASAFVSCIQNDIPYPKIVADITAFKVSGQKSDAVINTTDRSVTVDLADTVDLKNVILLQLEVSNGATVTPEITSAIDLSEPFIYTLTTYQDYLWTINATQTVERYIRAENQIGNAIFDEYSKIALVTVSSETDRADVQISDMKLGPEGSEITPDFTTVTDFSSSVEFTWNYKNRSETWTVKVVKSSQGVVTGEANAFARRAIVEGEFQSGSGSPSFSYRKSSDSEWTAFSGSVTVDGGAFSATITGLEPSTEYAVKAVVGEMEGEEVLFVTEAEQSVENMDFENWIKEGKSWFPNLDLSDAHYFWDTGNKGANTLSEKNPTTPEESVTVSGKSAKMASTAVLGIFAAGNIYTGKYVSTTGVGARLDFGVPFTSRPTGLKGYYYYTPGIVDKADDSHSYLLGQNDTCHIYAVLADWGAPFPLNTTTGELLDLDNDSGIIAIASLKDGTGTDGFVEFNIEFDYRSLERKPTHILIVASASMFGDYFTGSTSSVLYADEFELTYE</sequence>
<dbReference type="InterPro" id="IPR025112">
    <property type="entry name" value="PCMD"/>
</dbReference>
<reference evidence="3" key="2">
    <citation type="journal article" date="2021" name="PeerJ">
        <title>Extensive microbial diversity within the chicken gut microbiome revealed by metagenomics and culture.</title>
        <authorList>
            <person name="Gilroy R."/>
            <person name="Ravi A."/>
            <person name="Getino M."/>
            <person name="Pursley I."/>
            <person name="Horton D.L."/>
            <person name="Alikhan N.F."/>
            <person name="Baker D."/>
            <person name="Gharbi K."/>
            <person name="Hall N."/>
            <person name="Watson M."/>
            <person name="Adriaenssens E.M."/>
            <person name="Foster-Nyarko E."/>
            <person name="Jarju S."/>
            <person name="Secka A."/>
            <person name="Antonio M."/>
            <person name="Oren A."/>
            <person name="Chaudhuri R.R."/>
            <person name="La Ragione R."/>
            <person name="Hildebrand F."/>
            <person name="Pallen M.J."/>
        </authorList>
    </citation>
    <scope>NUCLEOTIDE SEQUENCE</scope>
    <source>
        <strain evidence="3">15467</strain>
    </source>
</reference>
<dbReference type="InterPro" id="IPR038653">
    <property type="entry name" value="Put_CMD_sf"/>
</dbReference>
<dbReference type="AlphaFoldDB" id="A0A9D9DLW1"/>
<dbReference type="InterPro" id="IPR013783">
    <property type="entry name" value="Ig-like_fold"/>
</dbReference>
<evidence type="ECO:0000259" key="2">
    <source>
        <dbReference type="Pfam" id="PF13201"/>
    </source>
</evidence>
<protein>
    <submittedName>
        <fullName evidence="3">PCMD domain-containing protein</fullName>
    </submittedName>
</protein>
<dbReference type="Proteomes" id="UP000823635">
    <property type="component" value="Unassembled WGS sequence"/>
</dbReference>
<comment type="caution">
    <text evidence="3">The sequence shown here is derived from an EMBL/GenBank/DDBJ whole genome shotgun (WGS) entry which is preliminary data.</text>
</comment>
<dbReference type="Gene3D" id="2.60.40.10">
    <property type="entry name" value="Immunoglobulins"/>
    <property type="match status" value="1"/>
</dbReference>
<dbReference type="EMBL" id="JADINB010000080">
    <property type="protein sequence ID" value="MBO8429000.1"/>
    <property type="molecule type" value="Genomic_DNA"/>
</dbReference>
<dbReference type="Pfam" id="PF13201">
    <property type="entry name" value="PCMD"/>
    <property type="match status" value="1"/>
</dbReference>
<name>A0A9D9DLW1_9BACT</name>
<evidence type="ECO:0000313" key="4">
    <source>
        <dbReference type="Proteomes" id="UP000823635"/>
    </source>
</evidence>
<feature type="signal peptide" evidence="1">
    <location>
        <begin position="1"/>
        <end position="17"/>
    </location>
</feature>
<gene>
    <name evidence="3" type="ORF">IAC68_03585</name>
</gene>
<accession>A0A9D9DLW1</accession>
<dbReference type="PROSITE" id="PS51257">
    <property type="entry name" value="PROKAR_LIPOPROTEIN"/>
    <property type="match status" value="1"/>
</dbReference>
<proteinExistence type="predicted"/>
<organism evidence="3 4">
    <name type="scientific">Candidatus Egerieousia excrementavium</name>
    <dbReference type="NCBI Taxonomy" id="2840778"/>
    <lineage>
        <taxon>Bacteria</taxon>
        <taxon>Pseudomonadati</taxon>
        <taxon>Bacteroidota</taxon>
        <taxon>Bacteroidia</taxon>
        <taxon>Bacteroidales</taxon>
        <taxon>Candidatus Egerieousia</taxon>
    </lineage>
</organism>
<evidence type="ECO:0000256" key="1">
    <source>
        <dbReference type="SAM" id="SignalP"/>
    </source>
</evidence>
<reference evidence="3" key="1">
    <citation type="submission" date="2020-10" db="EMBL/GenBank/DDBJ databases">
        <authorList>
            <person name="Gilroy R."/>
        </authorList>
    </citation>
    <scope>NUCLEOTIDE SEQUENCE</scope>
    <source>
        <strain evidence="3">15467</strain>
    </source>
</reference>
<dbReference type="Gene3D" id="2.60.120.890">
    <property type="entry name" value="BT2081, beta-jelly-roll domain"/>
    <property type="match status" value="1"/>
</dbReference>
<feature type="chain" id="PRO_5038658938" evidence="1">
    <location>
        <begin position="18"/>
        <end position="516"/>
    </location>
</feature>
<keyword evidence="1" id="KW-0732">Signal</keyword>